<dbReference type="PANTHER" id="PTHR45691:SF6">
    <property type="entry name" value="PROTEIN DIAPHANOUS"/>
    <property type="match status" value="1"/>
</dbReference>
<evidence type="ECO:0000259" key="5">
    <source>
        <dbReference type="PROSITE" id="PS50001"/>
    </source>
</evidence>
<keyword evidence="7" id="KW-1185">Reference proteome</keyword>
<dbReference type="AlphaFoldDB" id="A0AAN0JQD9"/>
<dbReference type="GeneID" id="105314702"/>
<dbReference type="SUPFAM" id="SSF55550">
    <property type="entry name" value="SH2 domain"/>
    <property type="match status" value="1"/>
</dbReference>
<dbReference type="EnsemblMetazoa" id="XM_020003479.1">
    <property type="protein sequence ID" value="XP_019859038.1"/>
    <property type="gene ID" value="LOC105314702"/>
</dbReference>
<dbReference type="KEGG" id="aqu:105314702"/>
<feature type="domain" description="PID" evidence="4">
    <location>
        <begin position="70"/>
        <end position="112"/>
    </location>
</feature>
<dbReference type="Gene3D" id="2.30.29.30">
    <property type="entry name" value="Pleckstrin-homology domain (PH domain)/Phosphotyrosine-binding domain (PTB)"/>
    <property type="match status" value="1"/>
</dbReference>
<dbReference type="PROSITE" id="PS01179">
    <property type="entry name" value="PID"/>
    <property type="match status" value="1"/>
</dbReference>
<dbReference type="InterPro" id="IPR051412">
    <property type="entry name" value="Formin_Homology_Diaphanous_sf"/>
</dbReference>
<dbReference type="SMART" id="SM00252">
    <property type="entry name" value="SH2"/>
    <property type="match status" value="1"/>
</dbReference>
<feature type="compositionally biased region" description="Pro residues" evidence="3">
    <location>
        <begin position="318"/>
        <end position="335"/>
    </location>
</feature>
<feature type="region of interest" description="Disordered" evidence="3">
    <location>
        <begin position="1"/>
        <end position="22"/>
    </location>
</feature>
<feature type="region of interest" description="Disordered" evidence="3">
    <location>
        <begin position="114"/>
        <end position="464"/>
    </location>
</feature>
<feature type="region of interest" description="Disordered" evidence="3">
    <location>
        <begin position="524"/>
        <end position="543"/>
    </location>
</feature>
<keyword evidence="1 2" id="KW-0727">SH2 domain</keyword>
<evidence type="ECO:0000256" key="3">
    <source>
        <dbReference type="SAM" id="MobiDB-lite"/>
    </source>
</evidence>
<dbReference type="InterPro" id="IPR011993">
    <property type="entry name" value="PH-like_dom_sf"/>
</dbReference>
<dbReference type="RefSeq" id="XP_019859038.1">
    <property type="nucleotide sequence ID" value="XM_020003479.1"/>
</dbReference>
<proteinExistence type="predicted"/>
<sequence>KQSSKPPLPPLPPIPAQRSTGRLNVITDSNSADYTEPYSPPAQQITLPRYMNHGPKKRQLPPNPATKDFFGYVAKDPTNGRACHVFHCPDNTAQLVLASVGQAFELRYKRYLSTNSKGGATPMTTTPTSHDQYIKQSSKPSLPPLPPIPAQRSTGRLNVITDSNSADYTEPYSPPAQQITLPRYMNHGPKKRQLPPNPPPLTVTKQSPTQGRSSHISSSQPLPPPPPNVPPPALYSSVPPVSSSHPALNQSVLGVYSDVPGFPDPGQDEYDLGTNPDDSDDDDLNMGTKLTLREQKQTRASYNPYDTMPIDGTLSFTSPPPLSHPPPIPPPPPMDEPTYDVAEGIEDAHGHVTQPLPPSRDHAPNHTPSSLNPKQSKQSIFDDYAVLEQDSAEQAPSSTPPTTRPTPPTTRATPPTSRATPPTSHATPPTSHPTPTASVPDPPPQEEDYQLITIRQQPSIDRDELQIDIIPEQPIYSNNDVITDDPIYGNNAIDDCPDYDDPSNLSPPPINPTQLGDYDDPDIILNSAGADDVDGGEPPPPSYRDIVQNPPPPSLPLSDQFENNIYATPLDDSPPPLPDVDPFAPLSLQLYFHGCISRNDAEMYVQDDGDFLVRESMNKPGQFVLTGKANRRAQHLLLIDKNGRVKSKDKEFESVPHLVKFFHDRVSPLTIGNCEVFLKRPIEHK</sequence>
<reference evidence="6" key="2">
    <citation type="submission" date="2024-06" db="UniProtKB">
        <authorList>
            <consortium name="EnsemblMetazoa"/>
        </authorList>
    </citation>
    <scope>IDENTIFICATION</scope>
</reference>
<dbReference type="SUPFAM" id="SSF50729">
    <property type="entry name" value="PH domain-like"/>
    <property type="match status" value="1"/>
</dbReference>
<accession>A0AAN0JQD9</accession>
<dbReference type="Proteomes" id="UP000007879">
    <property type="component" value="Unassembled WGS sequence"/>
</dbReference>
<feature type="compositionally biased region" description="Polar residues" evidence="3">
    <location>
        <begin position="114"/>
        <end position="131"/>
    </location>
</feature>
<dbReference type="Gene3D" id="3.30.505.10">
    <property type="entry name" value="SH2 domain"/>
    <property type="match status" value="1"/>
</dbReference>
<evidence type="ECO:0000313" key="6">
    <source>
        <dbReference type="EnsemblMetazoa" id="XP_019859038.1"/>
    </source>
</evidence>
<feature type="compositionally biased region" description="Low complexity" evidence="3">
    <location>
        <begin position="234"/>
        <end position="246"/>
    </location>
</feature>
<feature type="compositionally biased region" description="Polar residues" evidence="3">
    <location>
        <begin position="366"/>
        <end position="379"/>
    </location>
</feature>
<protein>
    <recommendedName>
        <fullName evidence="8">SH2 domain-containing protein</fullName>
    </recommendedName>
</protein>
<evidence type="ECO:0000259" key="4">
    <source>
        <dbReference type="PROSITE" id="PS01179"/>
    </source>
</evidence>
<dbReference type="Pfam" id="PF00640">
    <property type="entry name" value="PID"/>
    <property type="match status" value="1"/>
</dbReference>
<evidence type="ECO:0008006" key="8">
    <source>
        <dbReference type="Google" id="ProtNLM"/>
    </source>
</evidence>
<dbReference type="GO" id="GO:0030041">
    <property type="term" value="P:actin filament polymerization"/>
    <property type="evidence" value="ECO:0007669"/>
    <property type="project" value="TreeGrafter"/>
</dbReference>
<name>A0AAN0JQD9_AMPQE</name>
<dbReference type="InterPro" id="IPR000980">
    <property type="entry name" value="SH2"/>
</dbReference>
<evidence type="ECO:0000256" key="1">
    <source>
        <dbReference type="ARBA" id="ARBA00022999"/>
    </source>
</evidence>
<evidence type="ECO:0000313" key="7">
    <source>
        <dbReference type="Proteomes" id="UP000007879"/>
    </source>
</evidence>
<reference evidence="7" key="1">
    <citation type="journal article" date="2010" name="Nature">
        <title>The Amphimedon queenslandica genome and the evolution of animal complexity.</title>
        <authorList>
            <person name="Srivastava M."/>
            <person name="Simakov O."/>
            <person name="Chapman J."/>
            <person name="Fahey B."/>
            <person name="Gauthier M.E."/>
            <person name="Mitros T."/>
            <person name="Richards G.S."/>
            <person name="Conaco C."/>
            <person name="Dacre M."/>
            <person name="Hellsten U."/>
            <person name="Larroux C."/>
            <person name="Putnam N.H."/>
            <person name="Stanke M."/>
            <person name="Adamska M."/>
            <person name="Darling A."/>
            <person name="Degnan S.M."/>
            <person name="Oakley T.H."/>
            <person name="Plachetzki D.C."/>
            <person name="Zhai Y."/>
            <person name="Adamski M."/>
            <person name="Calcino A."/>
            <person name="Cummins S.F."/>
            <person name="Goodstein D.M."/>
            <person name="Harris C."/>
            <person name="Jackson D.J."/>
            <person name="Leys S.P."/>
            <person name="Shu S."/>
            <person name="Woodcroft B.J."/>
            <person name="Vervoort M."/>
            <person name="Kosik K.S."/>
            <person name="Manning G."/>
            <person name="Degnan B.M."/>
            <person name="Rokhsar D.S."/>
        </authorList>
    </citation>
    <scope>NUCLEOTIDE SEQUENCE [LARGE SCALE GENOMIC DNA]</scope>
</reference>
<feature type="domain" description="SH2" evidence="5">
    <location>
        <begin position="591"/>
        <end position="682"/>
    </location>
</feature>
<feature type="compositionally biased region" description="Pro residues" evidence="3">
    <location>
        <begin position="1"/>
        <end position="15"/>
    </location>
</feature>
<feature type="compositionally biased region" description="Polar residues" evidence="3">
    <location>
        <begin position="151"/>
        <end position="167"/>
    </location>
</feature>
<feature type="compositionally biased region" description="Polar residues" evidence="3">
    <location>
        <begin position="203"/>
        <end position="212"/>
    </location>
</feature>
<feature type="compositionally biased region" description="Pro residues" evidence="3">
    <location>
        <begin position="398"/>
        <end position="408"/>
    </location>
</feature>
<feature type="compositionally biased region" description="Pro residues" evidence="3">
    <location>
        <begin position="221"/>
        <end position="233"/>
    </location>
</feature>
<dbReference type="PANTHER" id="PTHR45691">
    <property type="entry name" value="PROTEIN DIAPHANOUS"/>
    <property type="match status" value="1"/>
</dbReference>
<feature type="region of interest" description="Disordered" evidence="3">
    <location>
        <begin position="477"/>
        <end position="515"/>
    </location>
</feature>
<dbReference type="InterPro" id="IPR036860">
    <property type="entry name" value="SH2_dom_sf"/>
</dbReference>
<organism evidence="6 7">
    <name type="scientific">Amphimedon queenslandica</name>
    <name type="common">Sponge</name>
    <dbReference type="NCBI Taxonomy" id="400682"/>
    <lineage>
        <taxon>Eukaryota</taxon>
        <taxon>Metazoa</taxon>
        <taxon>Porifera</taxon>
        <taxon>Demospongiae</taxon>
        <taxon>Heteroscleromorpha</taxon>
        <taxon>Haplosclerida</taxon>
        <taxon>Niphatidae</taxon>
        <taxon>Amphimedon</taxon>
    </lineage>
</organism>
<dbReference type="PROSITE" id="PS50001">
    <property type="entry name" value="SH2"/>
    <property type="match status" value="1"/>
</dbReference>
<dbReference type="GO" id="GO:0005884">
    <property type="term" value="C:actin filament"/>
    <property type="evidence" value="ECO:0007669"/>
    <property type="project" value="TreeGrafter"/>
</dbReference>
<feature type="compositionally biased region" description="Low complexity" evidence="3">
    <location>
        <begin position="409"/>
        <end position="439"/>
    </location>
</feature>
<dbReference type="Pfam" id="PF00017">
    <property type="entry name" value="SH2"/>
    <property type="match status" value="1"/>
</dbReference>
<evidence type="ECO:0000256" key="2">
    <source>
        <dbReference type="PROSITE-ProRule" id="PRU00191"/>
    </source>
</evidence>
<dbReference type="InterPro" id="IPR006020">
    <property type="entry name" value="PTB/PI_dom"/>
</dbReference>
<feature type="compositionally biased region" description="Acidic residues" evidence="3">
    <location>
        <begin position="266"/>
        <end position="284"/>
    </location>
</feature>